<organism evidence="7 8">
    <name type="scientific">Acropora cervicornis</name>
    <name type="common">Staghorn coral</name>
    <dbReference type="NCBI Taxonomy" id="6130"/>
    <lineage>
        <taxon>Eukaryota</taxon>
        <taxon>Metazoa</taxon>
        <taxon>Cnidaria</taxon>
        <taxon>Anthozoa</taxon>
        <taxon>Hexacorallia</taxon>
        <taxon>Scleractinia</taxon>
        <taxon>Astrocoeniina</taxon>
        <taxon>Acroporidae</taxon>
        <taxon>Acropora</taxon>
    </lineage>
</organism>
<evidence type="ECO:0000256" key="5">
    <source>
        <dbReference type="SAM" id="MobiDB-lite"/>
    </source>
</evidence>
<accession>A0AAD9UZ80</accession>
<dbReference type="PANTHER" id="PTHR43272:SF32">
    <property type="entry name" value="AMP-DEPENDENT SYNTHETASE_LIGASE DOMAIN-CONTAINING PROTEIN"/>
    <property type="match status" value="1"/>
</dbReference>
<evidence type="ECO:0000256" key="3">
    <source>
        <dbReference type="ARBA" id="ARBA00023098"/>
    </source>
</evidence>
<feature type="compositionally biased region" description="Polar residues" evidence="5">
    <location>
        <begin position="148"/>
        <end position="161"/>
    </location>
</feature>
<keyword evidence="1 7" id="KW-0436">Ligase</keyword>
<dbReference type="GO" id="GO:0016020">
    <property type="term" value="C:membrane"/>
    <property type="evidence" value="ECO:0007669"/>
    <property type="project" value="TreeGrafter"/>
</dbReference>
<protein>
    <recommendedName>
        <fullName evidence="4">long-chain-fatty-acid--CoA ligase</fullName>
        <ecNumber evidence="4">6.2.1.3</ecNumber>
    </recommendedName>
</protein>
<feature type="compositionally biased region" description="Basic and acidic residues" evidence="5">
    <location>
        <begin position="723"/>
        <end position="739"/>
    </location>
</feature>
<feature type="region of interest" description="Disordered" evidence="5">
    <location>
        <begin position="711"/>
        <end position="745"/>
    </location>
</feature>
<dbReference type="InterPro" id="IPR020845">
    <property type="entry name" value="AMP-binding_CS"/>
</dbReference>
<comment type="caution">
    <text evidence="7">The sequence shown here is derived from an EMBL/GenBank/DDBJ whole genome shotgun (WGS) entry which is preliminary data.</text>
</comment>
<dbReference type="Gene3D" id="3.40.50.980">
    <property type="match status" value="1"/>
</dbReference>
<dbReference type="EMBL" id="JARQWQ010000063">
    <property type="protein sequence ID" value="KAK2555331.1"/>
    <property type="molecule type" value="Genomic_DNA"/>
</dbReference>
<dbReference type="InterPro" id="IPR000873">
    <property type="entry name" value="AMP-dep_synth/lig_dom"/>
</dbReference>
<feature type="compositionally biased region" description="Low complexity" evidence="5">
    <location>
        <begin position="135"/>
        <end position="147"/>
    </location>
</feature>
<proteinExistence type="predicted"/>
<name>A0AAD9UZ80_ACRCE</name>
<sequence length="1083" mass="117982">MAPPVEGASYKRTSTEPNDNDVVHSQKRGKVHTRGHISVGHATGNFATKCEKFLERFVTIKFHISGRLLLENISSSSLSTKRALIGSYKYRAQPKMEGESSVSTPRDVKLVLDKSETNAKTDKNAKASVHYTGEGVESNGEVSSSSVKQTQPVVNGSNGDYQNGVGKGSPGDDGIVKPAPADSTWTVKADGAVQLLMGSSEITSRVPITVVQALQAAVRVSPQRVALGVKRNGDWVKWTYKEYYDSVCTAGKAFIKLGLKPFHGVGILGFNSPEWLISDLGAIFAGGLAVGIYATNSPEACQYVAENCKANVLVVENNAQLQKILQSGTTGNPKGVMLSHDNLVWTAWACLKHMDCGHKGPEHVVSYLPLSHIAAQGSLVQTMREVRPTRFFGVPRVYEKIMEKMKAIGQENTGIKRKIGEWAKSVALKGNTNLEQGRSLPFGWTIASTILKKVRVALGLDRCLLCFVGAAPVTMETLKYFQSINIPLYELYGMSETSGPHSVSIPGHLISGSCGIIMEGVEMKIADKDEEGNGENGQLFITGRIKELIITAGGENIPPVPIEKSIKAEIPLISNAMIIGDKKKFLSCLLTLKVNVNPDNGVPSDDLTPFAIEYCKSIGSKATTVSEILSTKDEKVMKAIQDGLDRANEHAVSRAQKVCWFLSQCWQNLTYFCSLNESFVKLSGIGFDGSEVFHPGKGLFASWRRVRHPTTGKSSDFVTGGPMEERSSPTRPSDFKVGSHEAQTSNREILNRTNEKAQPNVSGAEVHKQNLFSDEKIVEPAPTESTWTTKADDAVKLSMGSSGATSRVPRTVVQILERAVRVAPNRVALSVKRNGEWVKWNYQEYYGAVRCAAKSFIKLGLEPYHGVGILGFNAPEWIISDLGAIFAGGLAVGIYDTNSPMACHYVAENCDANILVVENDQQLKKILQVWDRLPHLKAVVQYIGEIEGERPTNVYTWNEFMALSKDVTDDTLQARIEKLVPNKCCTLIYTSGTTGNPKGVMLSHDNVTWAADATVREIHGGEKGPESSVSFLPLSHIAAQQLDIFLPITLAGSLWFAQPDALKGTILETLREVRPTLFCAVPR</sequence>
<feature type="domain" description="AMP-dependent synthetase/ligase" evidence="6">
    <location>
        <begin position="215"/>
        <end position="322"/>
    </location>
</feature>
<evidence type="ECO:0000256" key="1">
    <source>
        <dbReference type="ARBA" id="ARBA00022598"/>
    </source>
</evidence>
<keyword evidence="2" id="KW-0276">Fatty acid metabolism</keyword>
<dbReference type="SUPFAM" id="SSF56801">
    <property type="entry name" value="Acetyl-CoA synthetase-like"/>
    <property type="match status" value="2"/>
</dbReference>
<feature type="domain" description="AMP-dependent synthetase/ligase" evidence="6">
    <location>
        <begin position="327"/>
        <end position="376"/>
    </location>
</feature>
<dbReference type="Proteomes" id="UP001249851">
    <property type="component" value="Unassembled WGS sequence"/>
</dbReference>
<dbReference type="EC" id="6.2.1.3" evidence="4"/>
<feature type="region of interest" description="Disordered" evidence="5">
    <location>
        <begin position="1"/>
        <end position="32"/>
    </location>
</feature>
<dbReference type="Gene3D" id="3.40.50.12780">
    <property type="entry name" value="N-terminal domain of ligase-like"/>
    <property type="match status" value="3"/>
</dbReference>
<evidence type="ECO:0000313" key="7">
    <source>
        <dbReference type="EMBL" id="KAK2555331.1"/>
    </source>
</evidence>
<dbReference type="InterPro" id="IPR042099">
    <property type="entry name" value="ANL_N_sf"/>
</dbReference>
<dbReference type="GO" id="GO:0004467">
    <property type="term" value="F:long-chain fatty acid-CoA ligase activity"/>
    <property type="evidence" value="ECO:0007669"/>
    <property type="project" value="UniProtKB-EC"/>
</dbReference>
<dbReference type="Pfam" id="PF00501">
    <property type="entry name" value="AMP-binding"/>
    <property type="match status" value="4"/>
</dbReference>
<evidence type="ECO:0000256" key="4">
    <source>
        <dbReference type="ARBA" id="ARBA00026121"/>
    </source>
</evidence>
<keyword evidence="8" id="KW-1185">Reference proteome</keyword>
<gene>
    <name evidence="7" type="ORF">P5673_022961</name>
</gene>
<dbReference type="PROSITE" id="PS00455">
    <property type="entry name" value="AMP_BINDING"/>
    <property type="match status" value="1"/>
</dbReference>
<feature type="domain" description="AMP-dependent synthetase/ligase" evidence="6">
    <location>
        <begin position="816"/>
        <end position="1083"/>
    </location>
</feature>
<evidence type="ECO:0000259" key="6">
    <source>
        <dbReference type="Pfam" id="PF00501"/>
    </source>
</evidence>
<evidence type="ECO:0000256" key="2">
    <source>
        <dbReference type="ARBA" id="ARBA00022832"/>
    </source>
</evidence>
<dbReference type="Pfam" id="PF23562">
    <property type="entry name" value="AMP-binding_C_3"/>
    <property type="match status" value="1"/>
</dbReference>
<dbReference type="GO" id="GO:0005783">
    <property type="term" value="C:endoplasmic reticulum"/>
    <property type="evidence" value="ECO:0007669"/>
    <property type="project" value="TreeGrafter"/>
</dbReference>
<feature type="region of interest" description="Disordered" evidence="5">
    <location>
        <begin position="135"/>
        <end position="172"/>
    </location>
</feature>
<reference evidence="7" key="1">
    <citation type="journal article" date="2023" name="G3 (Bethesda)">
        <title>Whole genome assembly and annotation of the endangered Caribbean coral Acropora cervicornis.</title>
        <authorList>
            <person name="Selwyn J.D."/>
            <person name="Vollmer S.V."/>
        </authorList>
    </citation>
    <scope>NUCLEOTIDE SEQUENCE</scope>
    <source>
        <strain evidence="7">K2</strain>
    </source>
</reference>
<feature type="domain" description="AMP-dependent synthetase/ligase" evidence="6">
    <location>
        <begin position="378"/>
        <end position="543"/>
    </location>
</feature>
<keyword evidence="3" id="KW-0443">Lipid metabolism</keyword>
<evidence type="ECO:0000313" key="8">
    <source>
        <dbReference type="Proteomes" id="UP001249851"/>
    </source>
</evidence>
<dbReference type="AlphaFoldDB" id="A0AAD9UZ80"/>
<reference evidence="7" key="2">
    <citation type="journal article" date="2023" name="Science">
        <title>Genomic signatures of disease resistance in endangered staghorn corals.</title>
        <authorList>
            <person name="Vollmer S.V."/>
            <person name="Selwyn J.D."/>
            <person name="Despard B.A."/>
            <person name="Roesel C.L."/>
        </authorList>
    </citation>
    <scope>NUCLEOTIDE SEQUENCE</scope>
    <source>
        <strain evidence="7">K2</strain>
    </source>
</reference>
<dbReference type="PANTHER" id="PTHR43272">
    <property type="entry name" value="LONG-CHAIN-FATTY-ACID--COA LIGASE"/>
    <property type="match status" value="1"/>
</dbReference>